<dbReference type="Gene3D" id="3.40.30.10">
    <property type="entry name" value="Glutaredoxin"/>
    <property type="match status" value="1"/>
</dbReference>
<dbReference type="Pfam" id="PF00578">
    <property type="entry name" value="AhpC-TSA"/>
    <property type="match status" value="1"/>
</dbReference>
<dbReference type="AlphaFoldDB" id="A0A1H5MQY4"/>
<dbReference type="GO" id="GO:0016853">
    <property type="term" value="F:isomerase activity"/>
    <property type="evidence" value="ECO:0007669"/>
    <property type="project" value="UniProtKB-KW"/>
</dbReference>
<feature type="domain" description="Thioredoxin" evidence="2">
    <location>
        <begin position="30"/>
        <end position="173"/>
    </location>
</feature>
<dbReference type="OrthoDB" id="9815205at2"/>
<organism evidence="3 4">
    <name type="scientific">Salinimicrobium catena</name>
    <dbReference type="NCBI Taxonomy" id="390640"/>
    <lineage>
        <taxon>Bacteria</taxon>
        <taxon>Pseudomonadati</taxon>
        <taxon>Bacteroidota</taxon>
        <taxon>Flavobacteriia</taxon>
        <taxon>Flavobacteriales</taxon>
        <taxon>Flavobacteriaceae</taxon>
        <taxon>Salinimicrobium</taxon>
    </lineage>
</organism>
<dbReference type="PROSITE" id="PS51257">
    <property type="entry name" value="PROKAR_LIPOPROTEIN"/>
    <property type="match status" value="1"/>
</dbReference>
<evidence type="ECO:0000313" key="4">
    <source>
        <dbReference type="Proteomes" id="UP000199448"/>
    </source>
</evidence>
<sequence>MTKIFRPISKSQFLNLGLIFAISSMLAGCGESEKEFPDATFQMEMKNSKGEQVSMEEFKGKVIFFNVWATWCAPCIEEMPTIHNLYKEVKDREDVEFLMLSMDQDFEKAIEFREKYDYEFEIYRLTGPMPAMYHTKLIPTTFIINSEGKLVLQHDGMGEFDSGEFKEYFSGIK</sequence>
<dbReference type="SUPFAM" id="SSF52833">
    <property type="entry name" value="Thioredoxin-like"/>
    <property type="match status" value="1"/>
</dbReference>
<dbReference type="Proteomes" id="UP000199448">
    <property type="component" value="Unassembled WGS sequence"/>
</dbReference>
<keyword evidence="1" id="KW-0732">Signal</keyword>
<keyword evidence="3" id="KW-0413">Isomerase</keyword>
<evidence type="ECO:0000256" key="1">
    <source>
        <dbReference type="SAM" id="SignalP"/>
    </source>
</evidence>
<dbReference type="GO" id="GO:0016491">
    <property type="term" value="F:oxidoreductase activity"/>
    <property type="evidence" value="ECO:0007669"/>
    <property type="project" value="InterPro"/>
</dbReference>
<evidence type="ECO:0000313" key="3">
    <source>
        <dbReference type="EMBL" id="SEE91734.1"/>
    </source>
</evidence>
<feature type="chain" id="PRO_5011439597" evidence="1">
    <location>
        <begin position="28"/>
        <end position="173"/>
    </location>
</feature>
<dbReference type="InterPro" id="IPR050553">
    <property type="entry name" value="Thioredoxin_ResA/DsbE_sf"/>
</dbReference>
<dbReference type="InterPro" id="IPR036249">
    <property type="entry name" value="Thioredoxin-like_sf"/>
</dbReference>
<protein>
    <submittedName>
        <fullName evidence="3">Thiol-disulfide isomerase or thioredoxin</fullName>
    </submittedName>
</protein>
<dbReference type="InterPro" id="IPR000866">
    <property type="entry name" value="AhpC/TSA"/>
</dbReference>
<gene>
    <name evidence="3" type="ORF">SAMN04488034_10350</name>
</gene>
<dbReference type="STRING" id="390640.SAMN04488034_10350"/>
<feature type="signal peptide" evidence="1">
    <location>
        <begin position="1"/>
        <end position="27"/>
    </location>
</feature>
<dbReference type="PANTHER" id="PTHR42852">
    <property type="entry name" value="THIOL:DISULFIDE INTERCHANGE PROTEIN DSBE"/>
    <property type="match status" value="1"/>
</dbReference>
<dbReference type="PANTHER" id="PTHR42852:SF17">
    <property type="entry name" value="THIOREDOXIN-LIKE PROTEIN HI_1115"/>
    <property type="match status" value="1"/>
</dbReference>
<dbReference type="RefSeq" id="WP_093113017.1">
    <property type="nucleotide sequence ID" value="NZ_FNGG01000003.1"/>
</dbReference>
<proteinExistence type="predicted"/>
<name>A0A1H5MQY4_9FLAO</name>
<dbReference type="InterPro" id="IPR013766">
    <property type="entry name" value="Thioredoxin_domain"/>
</dbReference>
<dbReference type="EMBL" id="FNUG01000003">
    <property type="protein sequence ID" value="SEE91734.1"/>
    <property type="molecule type" value="Genomic_DNA"/>
</dbReference>
<dbReference type="GO" id="GO:0016209">
    <property type="term" value="F:antioxidant activity"/>
    <property type="evidence" value="ECO:0007669"/>
    <property type="project" value="InterPro"/>
</dbReference>
<reference evidence="3 4" key="1">
    <citation type="submission" date="2016-10" db="EMBL/GenBank/DDBJ databases">
        <authorList>
            <person name="de Groot N.N."/>
        </authorList>
    </citation>
    <scope>NUCLEOTIDE SEQUENCE [LARGE SCALE GENOMIC DNA]</scope>
    <source>
        <strain evidence="3 4">DSM 23553</strain>
    </source>
</reference>
<keyword evidence="4" id="KW-1185">Reference proteome</keyword>
<dbReference type="CDD" id="cd02966">
    <property type="entry name" value="TlpA_like_family"/>
    <property type="match status" value="1"/>
</dbReference>
<accession>A0A1H5MQY4</accession>
<dbReference type="PROSITE" id="PS51352">
    <property type="entry name" value="THIOREDOXIN_2"/>
    <property type="match status" value="1"/>
</dbReference>
<evidence type="ECO:0000259" key="2">
    <source>
        <dbReference type="PROSITE" id="PS51352"/>
    </source>
</evidence>